<proteinExistence type="predicted"/>
<accession>A0A0A9CBF3</accession>
<name>A0A0A9CBF3_ARUDO</name>
<dbReference type="EMBL" id="GBRH01227175">
    <property type="protein sequence ID" value="JAD70720.1"/>
    <property type="molecule type" value="Transcribed_RNA"/>
</dbReference>
<evidence type="ECO:0000313" key="1">
    <source>
        <dbReference type="EMBL" id="JAD70720.1"/>
    </source>
</evidence>
<reference evidence="1" key="1">
    <citation type="submission" date="2014-09" db="EMBL/GenBank/DDBJ databases">
        <authorList>
            <person name="Magalhaes I.L.F."/>
            <person name="Oliveira U."/>
            <person name="Santos F.R."/>
            <person name="Vidigal T.H.D.A."/>
            <person name="Brescovit A.D."/>
            <person name="Santos A.J."/>
        </authorList>
    </citation>
    <scope>NUCLEOTIDE SEQUENCE</scope>
    <source>
        <tissue evidence="1">Shoot tissue taken approximately 20 cm above the soil surface</tissue>
    </source>
</reference>
<dbReference type="AlphaFoldDB" id="A0A0A9CBF3"/>
<protein>
    <submittedName>
        <fullName evidence="1">Uncharacterized protein</fullName>
    </submittedName>
</protein>
<organism evidence="1">
    <name type="scientific">Arundo donax</name>
    <name type="common">Giant reed</name>
    <name type="synonym">Donax arundinaceus</name>
    <dbReference type="NCBI Taxonomy" id="35708"/>
    <lineage>
        <taxon>Eukaryota</taxon>
        <taxon>Viridiplantae</taxon>
        <taxon>Streptophyta</taxon>
        <taxon>Embryophyta</taxon>
        <taxon>Tracheophyta</taxon>
        <taxon>Spermatophyta</taxon>
        <taxon>Magnoliopsida</taxon>
        <taxon>Liliopsida</taxon>
        <taxon>Poales</taxon>
        <taxon>Poaceae</taxon>
        <taxon>PACMAD clade</taxon>
        <taxon>Arundinoideae</taxon>
        <taxon>Arundineae</taxon>
        <taxon>Arundo</taxon>
    </lineage>
</organism>
<sequence>MTYDMAIHSHQHLQPTVTMKVTVAGGGSLQTSQLVKCSYVVQKGKNSHSVQTPQFEEL</sequence>
<reference evidence="1" key="2">
    <citation type="journal article" date="2015" name="Data Brief">
        <title>Shoot transcriptome of the giant reed, Arundo donax.</title>
        <authorList>
            <person name="Barrero R.A."/>
            <person name="Guerrero F.D."/>
            <person name="Moolhuijzen P."/>
            <person name="Goolsby J.A."/>
            <person name="Tidwell J."/>
            <person name="Bellgard S.E."/>
            <person name="Bellgard M.I."/>
        </authorList>
    </citation>
    <scope>NUCLEOTIDE SEQUENCE</scope>
    <source>
        <tissue evidence="1">Shoot tissue taken approximately 20 cm above the soil surface</tissue>
    </source>
</reference>